<dbReference type="CDD" id="cd01339">
    <property type="entry name" value="LDH-like_MDH"/>
    <property type="match status" value="1"/>
</dbReference>
<dbReference type="AlphaFoldDB" id="A0A4U8TCU7"/>
<dbReference type="Pfam" id="PF02866">
    <property type="entry name" value="Ldh_1_C"/>
    <property type="match status" value="1"/>
</dbReference>
<feature type="binding site" evidence="6">
    <location>
        <begin position="9"/>
        <end position="15"/>
    </location>
    <ligand>
        <name>NAD(+)</name>
        <dbReference type="ChEBI" id="CHEBI:57540"/>
    </ligand>
</feature>
<feature type="binding site" evidence="6">
    <location>
        <position position="97"/>
    </location>
    <ligand>
        <name>NAD(+)</name>
        <dbReference type="ChEBI" id="CHEBI:57540"/>
    </ligand>
</feature>
<sequence length="318" mass="35219">MLQKIAIIGGSGNVGSHIAFLAAMGKMAREILLFSIDLPRCKGVGLDISQAAAVFNLPVFVKGCESYEELSGSEVVIISAGFPRMPDMSRDDLLLKNAHIMKEIAQNIARVAPQCLMIVVSNPLDVMCLVAEHWSGFPKKRVMGMAGILDGARLAYESKIRLNNPAHHIESYVIGAHSDFMLPLLRHSLCDNKSLMEQFTPFVQEELIEQTKNGGAKIVGYYQQGSAYFAPASAVIKMLELIMNDTDEIVVCSVYAQGEYGIKDIYIGLPIRLNHKGVKEIITLPLNDQERDMLHMSAQSIKKQVEILKNNELLNYRI</sequence>
<dbReference type="GO" id="GO:0006089">
    <property type="term" value="P:lactate metabolic process"/>
    <property type="evidence" value="ECO:0007669"/>
    <property type="project" value="TreeGrafter"/>
</dbReference>
<dbReference type="OrthoDB" id="9802969at2"/>
<dbReference type="Gene3D" id="3.40.50.720">
    <property type="entry name" value="NAD(P)-binding Rossmann-like Domain"/>
    <property type="match status" value="1"/>
</dbReference>
<dbReference type="Pfam" id="PF00056">
    <property type="entry name" value="Ldh_1_N"/>
    <property type="match status" value="1"/>
</dbReference>
<feature type="domain" description="Lactate/malate dehydrogenase C-terminal" evidence="9">
    <location>
        <begin position="149"/>
        <end position="307"/>
    </location>
</feature>
<evidence type="ECO:0000259" key="8">
    <source>
        <dbReference type="Pfam" id="PF00056"/>
    </source>
</evidence>
<dbReference type="STRING" id="1677920.LS71_00045"/>
<comment type="similarity">
    <text evidence="7">Belongs to the LDH/MDH superfamily.</text>
</comment>
<evidence type="ECO:0000313" key="11">
    <source>
        <dbReference type="Proteomes" id="UP000029733"/>
    </source>
</evidence>
<evidence type="ECO:0000259" key="9">
    <source>
        <dbReference type="Pfam" id="PF02866"/>
    </source>
</evidence>
<reference evidence="10 11" key="1">
    <citation type="journal article" date="2014" name="Genome Announc.">
        <title>Draft genome sequences of eight enterohepatic helicobacter species isolated from both laboratory and wild rodents.</title>
        <authorList>
            <person name="Sheh A."/>
            <person name="Shen Z."/>
            <person name="Fox J.G."/>
        </authorList>
    </citation>
    <scope>NUCLEOTIDE SEQUENCE [LARGE SCALE GENOMIC DNA]</scope>
    <source>
        <strain evidence="10 11">MIT 09-6949</strain>
    </source>
</reference>
<evidence type="ECO:0000256" key="7">
    <source>
        <dbReference type="RuleBase" id="RU003369"/>
    </source>
</evidence>
<evidence type="ECO:0000256" key="1">
    <source>
        <dbReference type="ARBA" id="ARBA00022532"/>
    </source>
</evidence>
<keyword evidence="11" id="KW-1185">Reference proteome</keyword>
<keyword evidence="3 6" id="KW-0520">NAD</keyword>
<dbReference type="RefSeq" id="WP_034351986.1">
    <property type="nucleotide sequence ID" value="NZ_JRPR02000001.1"/>
</dbReference>
<dbReference type="GO" id="GO:0006099">
    <property type="term" value="P:tricarboxylic acid cycle"/>
    <property type="evidence" value="ECO:0007669"/>
    <property type="project" value="UniProtKB-KW"/>
</dbReference>
<feature type="binding site" evidence="5">
    <location>
        <position position="84"/>
    </location>
    <ligand>
        <name>substrate</name>
    </ligand>
</feature>
<evidence type="ECO:0000256" key="2">
    <source>
        <dbReference type="ARBA" id="ARBA00023002"/>
    </source>
</evidence>
<feature type="binding site" evidence="6">
    <location>
        <begin position="120"/>
        <end position="122"/>
    </location>
    <ligand>
        <name>NAD(+)</name>
        <dbReference type="ChEBI" id="CHEBI:57540"/>
    </ligand>
</feature>
<dbReference type="EMBL" id="JRPR02000001">
    <property type="protein sequence ID" value="TLD97504.1"/>
    <property type="molecule type" value="Genomic_DNA"/>
</dbReference>
<evidence type="ECO:0000256" key="3">
    <source>
        <dbReference type="ARBA" id="ARBA00023027"/>
    </source>
</evidence>
<dbReference type="PANTHER" id="PTHR43128:SF16">
    <property type="entry name" value="L-LACTATE DEHYDROGENASE"/>
    <property type="match status" value="1"/>
</dbReference>
<organism evidence="10 11">
    <name type="scientific">Helicobacter jaachi</name>
    <dbReference type="NCBI Taxonomy" id="1677920"/>
    <lineage>
        <taxon>Bacteria</taxon>
        <taxon>Pseudomonadati</taxon>
        <taxon>Campylobacterota</taxon>
        <taxon>Epsilonproteobacteria</taxon>
        <taxon>Campylobacterales</taxon>
        <taxon>Helicobacteraceae</taxon>
        <taxon>Helicobacter</taxon>
    </lineage>
</organism>
<dbReference type="InterPro" id="IPR001236">
    <property type="entry name" value="Lactate/malate_DH_N"/>
</dbReference>
<dbReference type="EC" id="1.1.1.37" evidence="10"/>
<dbReference type="InterPro" id="IPR015955">
    <property type="entry name" value="Lactate_DH/Glyco_Ohase_4_C"/>
</dbReference>
<comment type="caution">
    <text evidence="10">The sequence shown here is derived from an EMBL/GenBank/DDBJ whole genome shotgun (WGS) entry which is preliminary data.</text>
</comment>
<dbReference type="InterPro" id="IPR022383">
    <property type="entry name" value="Lactate/malate_DH_C"/>
</dbReference>
<dbReference type="Proteomes" id="UP000029733">
    <property type="component" value="Unassembled WGS sequence"/>
</dbReference>
<dbReference type="InterPro" id="IPR011275">
    <property type="entry name" value="Malate_DH_type3"/>
</dbReference>
<proteinExistence type="inferred from homology"/>
<evidence type="ECO:0000256" key="4">
    <source>
        <dbReference type="PIRSR" id="PIRSR000102-1"/>
    </source>
</evidence>
<evidence type="ECO:0000256" key="6">
    <source>
        <dbReference type="PIRSR" id="PIRSR000102-3"/>
    </source>
</evidence>
<evidence type="ECO:0000313" key="10">
    <source>
        <dbReference type="EMBL" id="TLD97504.1"/>
    </source>
</evidence>
<dbReference type="InterPro" id="IPR001557">
    <property type="entry name" value="L-lactate/malate_DH"/>
</dbReference>
<gene>
    <name evidence="10" type="ORF">LS71_001785</name>
</gene>
<evidence type="ECO:0000256" key="5">
    <source>
        <dbReference type="PIRSR" id="PIRSR000102-2"/>
    </source>
</evidence>
<dbReference type="NCBIfam" id="NF004863">
    <property type="entry name" value="PRK06223.1"/>
    <property type="match status" value="1"/>
</dbReference>
<keyword evidence="1" id="KW-0816">Tricarboxylic acid cycle</keyword>
<feature type="binding site" evidence="5">
    <location>
        <position position="90"/>
    </location>
    <ligand>
        <name>substrate</name>
    </ligand>
</feature>
<feature type="domain" description="Lactate/malate dehydrogenase N-terminal" evidence="8">
    <location>
        <begin position="4"/>
        <end position="144"/>
    </location>
</feature>
<dbReference type="SUPFAM" id="SSF51735">
    <property type="entry name" value="NAD(P)-binding Rossmann-fold domains"/>
    <property type="match status" value="1"/>
</dbReference>
<accession>A0A4U8TCU7</accession>
<name>A0A4U8TCU7_9HELI</name>
<keyword evidence="2 7" id="KW-0560">Oxidoreductase</keyword>
<dbReference type="GO" id="GO:0004459">
    <property type="term" value="F:L-lactate dehydrogenase (NAD+) activity"/>
    <property type="evidence" value="ECO:0007669"/>
    <property type="project" value="TreeGrafter"/>
</dbReference>
<dbReference type="Gene3D" id="3.90.110.10">
    <property type="entry name" value="Lactate dehydrogenase/glycoside hydrolase, family 4, C-terminal"/>
    <property type="match status" value="1"/>
</dbReference>
<dbReference type="GO" id="GO:0030060">
    <property type="term" value="F:L-malate dehydrogenase (NAD+) activity"/>
    <property type="evidence" value="ECO:0007669"/>
    <property type="project" value="UniProtKB-EC"/>
</dbReference>
<dbReference type="SUPFAM" id="SSF56327">
    <property type="entry name" value="LDH C-terminal domain-like"/>
    <property type="match status" value="1"/>
</dbReference>
<feature type="active site" description="Proton acceptor" evidence="4">
    <location>
        <position position="177"/>
    </location>
</feature>
<feature type="binding site" evidence="5">
    <location>
        <position position="153"/>
    </location>
    <ligand>
        <name>substrate</name>
    </ligand>
</feature>
<dbReference type="InterPro" id="IPR036291">
    <property type="entry name" value="NAD(P)-bd_dom_sf"/>
</dbReference>
<dbReference type="PRINTS" id="PR00086">
    <property type="entry name" value="LLDHDRGNASE"/>
</dbReference>
<dbReference type="PANTHER" id="PTHR43128">
    <property type="entry name" value="L-2-HYDROXYCARBOXYLATE DEHYDROGENASE (NAD(P)(+))"/>
    <property type="match status" value="1"/>
</dbReference>
<feature type="binding site" evidence="5">
    <location>
        <position position="122"/>
    </location>
    <ligand>
        <name>substrate</name>
    </ligand>
</feature>
<protein>
    <submittedName>
        <fullName evidence="10">Malate dehydrogenase</fullName>
        <ecNumber evidence="10">1.1.1.37</ecNumber>
    </submittedName>
</protein>
<dbReference type="PIRSF" id="PIRSF000102">
    <property type="entry name" value="Lac_mal_DH"/>
    <property type="match status" value="1"/>
</dbReference>